<keyword evidence="4" id="KW-0812">Transmembrane</keyword>
<reference evidence="5" key="1">
    <citation type="submission" date="2020-07" db="EMBL/GenBank/DDBJ databases">
        <title>Genomic analysis of a strain of Sedimentibacter Hydroxybenzoicus DSM7310.</title>
        <authorList>
            <person name="Ma S."/>
        </authorList>
    </citation>
    <scope>NUCLEOTIDE SEQUENCE</scope>
    <source>
        <strain evidence="5">DSM 7310</strain>
    </source>
</reference>
<keyword evidence="4" id="KW-0472">Membrane</keyword>
<evidence type="ECO:0000256" key="3">
    <source>
        <dbReference type="SAM" id="Coils"/>
    </source>
</evidence>
<evidence type="ECO:0000256" key="1">
    <source>
        <dbReference type="ARBA" id="ARBA00004196"/>
    </source>
</evidence>
<feature type="transmembrane region" description="Helical" evidence="4">
    <location>
        <begin position="12"/>
        <end position="29"/>
    </location>
</feature>
<sequence length="395" mass="43740">MKNLILSHKKTAAAVIVLVVLVIAITVFAQRKKSIEDMRAADTMVTLNRTDEIEAWGEVMYSRIENISIDFPSTVTDVQVKEGERVTLNQSLVIIDLTEYNGSIEKLNKQMIANQLALDSAPQDISALQADITRIRDEIARKTGEYNNDTAADIKLLQNSMELALKELEDAKIDFQDYQSLYNEGAVSKTILNQYETMLNQRQKAVDDLEASIHKTKTALKDELNMLDISLKSKQIQLSQLQDGNSTNVAMQESSVSSTEVDLNIMKGKLEKGYIKDNQIVSNVKNGIIKNIAVINGNRLGVQGVPTSILQIIDVDSITVSAEVYEEFIGSVHVGDIVEIVPALSPDISLEGTVTHIPALAVEKDGRRVVRVIIDPDDPNNILKPGFTADVYFQR</sequence>
<accession>A0A974BKX9</accession>
<evidence type="ECO:0000313" key="6">
    <source>
        <dbReference type="Proteomes" id="UP000611629"/>
    </source>
</evidence>
<organism evidence="5 6">
    <name type="scientific">Sedimentibacter hydroxybenzoicus DSM 7310</name>
    <dbReference type="NCBI Taxonomy" id="1123245"/>
    <lineage>
        <taxon>Bacteria</taxon>
        <taxon>Bacillati</taxon>
        <taxon>Bacillota</taxon>
        <taxon>Tissierellia</taxon>
        <taxon>Sedimentibacter</taxon>
    </lineage>
</organism>
<keyword evidence="4" id="KW-1133">Transmembrane helix</keyword>
<dbReference type="GO" id="GO:0030313">
    <property type="term" value="C:cell envelope"/>
    <property type="evidence" value="ECO:0007669"/>
    <property type="project" value="UniProtKB-SubCell"/>
</dbReference>
<dbReference type="AlphaFoldDB" id="A0A974BKX9"/>
<gene>
    <name evidence="5" type="ORF">HZF24_13915</name>
</gene>
<keyword evidence="6" id="KW-1185">Reference proteome</keyword>
<protein>
    <submittedName>
        <fullName evidence="5">Efflux RND transporter periplasmic adaptor subunit</fullName>
    </submittedName>
</protein>
<evidence type="ECO:0000256" key="4">
    <source>
        <dbReference type="SAM" id="Phobius"/>
    </source>
</evidence>
<feature type="coiled-coil region" evidence="3">
    <location>
        <begin position="125"/>
        <end position="212"/>
    </location>
</feature>
<dbReference type="PANTHER" id="PTHR32347">
    <property type="entry name" value="EFFLUX SYSTEM COMPONENT YKNX-RELATED"/>
    <property type="match status" value="1"/>
</dbReference>
<dbReference type="Gene3D" id="2.40.30.170">
    <property type="match status" value="1"/>
</dbReference>
<keyword evidence="2 3" id="KW-0175">Coiled coil</keyword>
<evidence type="ECO:0000256" key="2">
    <source>
        <dbReference type="ARBA" id="ARBA00023054"/>
    </source>
</evidence>
<dbReference type="InterPro" id="IPR050465">
    <property type="entry name" value="UPF0194_transport"/>
</dbReference>
<proteinExistence type="predicted"/>
<dbReference type="EMBL" id="JACBNQ010000019">
    <property type="protein sequence ID" value="NYB75240.1"/>
    <property type="molecule type" value="Genomic_DNA"/>
</dbReference>
<comment type="caution">
    <text evidence="5">The sequence shown here is derived from an EMBL/GenBank/DDBJ whole genome shotgun (WGS) entry which is preliminary data.</text>
</comment>
<name>A0A974BKX9_SEDHY</name>
<evidence type="ECO:0000313" key="5">
    <source>
        <dbReference type="EMBL" id="NYB75240.1"/>
    </source>
</evidence>
<dbReference type="RefSeq" id="WP_179238946.1">
    <property type="nucleotide sequence ID" value="NZ_JACBNQ010000019.1"/>
</dbReference>
<dbReference type="Proteomes" id="UP000611629">
    <property type="component" value="Unassembled WGS sequence"/>
</dbReference>
<comment type="subcellular location">
    <subcellularLocation>
        <location evidence="1">Cell envelope</location>
    </subcellularLocation>
</comment>